<dbReference type="InterPro" id="IPR004252">
    <property type="entry name" value="Probable_transposase_24"/>
</dbReference>
<keyword evidence="3" id="KW-1185">Reference proteome</keyword>
<dbReference type="EMBL" id="CM001882">
    <property type="protein sequence ID" value="EOY03271.1"/>
    <property type="molecule type" value="Genomic_DNA"/>
</dbReference>
<organism evidence="2 3">
    <name type="scientific">Theobroma cacao</name>
    <name type="common">Cacao</name>
    <name type="synonym">Cocoa</name>
    <dbReference type="NCBI Taxonomy" id="3641"/>
    <lineage>
        <taxon>Eukaryota</taxon>
        <taxon>Viridiplantae</taxon>
        <taxon>Streptophyta</taxon>
        <taxon>Embryophyta</taxon>
        <taxon>Tracheophyta</taxon>
        <taxon>Spermatophyta</taxon>
        <taxon>Magnoliopsida</taxon>
        <taxon>eudicotyledons</taxon>
        <taxon>Gunneridae</taxon>
        <taxon>Pentapetalae</taxon>
        <taxon>rosids</taxon>
        <taxon>malvids</taxon>
        <taxon>Malvales</taxon>
        <taxon>Malvaceae</taxon>
        <taxon>Byttnerioideae</taxon>
        <taxon>Theobroma</taxon>
    </lineage>
</organism>
<sequence length="168" mass="18610">MQQEYNNVPFETPSLLGASAEQVENETSTHDSRRSPSTDLAGTEERQNKSRKARQNRLTPKEGSIPKHIGGSVPFVVHAKRMAIELKRDVSFLEVFNRTHKHLGGHGDFIDNKSKSTSKYGEDSSSQPEFDSHAWTEAIGGMETTRTHVYGFGTQVPAIALLTGHTTM</sequence>
<evidence type="ECO:0000256" key="1">
    <source>
        <dbReference type="SAM" id="MobiDB-lite"/>
    </source>
</evidence>
<evidence type="ECO:0000313" key="3">
    <source>
        <dbReference type="Proteomes" id="UP000026915"/>
    </source>
</evidence>
<dbReference type="HOGENOM" id="CLU_1589364_0_0_1"/>
<protein>
    <submittedName>
        <fullName evidence="2">Uncharacterized protein</fullName>
    </submittedName>
</protein>
<dbReference type="Gramene" id="EOY03271">
    <property type="protein sequence ID" value="EOY03271"/>
    <property type="gene ID" value="TCM_018065"/>
</dbReference>
<feature type="compositionally biased region" description="Polar residues" evidence="1">
    <location>
        <begin position="115"/>
        <end position="129"/>
    </location>
</feature>
<evidence type="ECO:0000313" key="2">
    <source>
        <dbReference type="EMBL" id="EOY03271.1"/>
    </source>
</evidence>
<dbReference type="InParanoid" id="A0A061EEC2"/>
<dbReference type="AlphaFoldDB" id="A0A061EEC2"/>
<proteinExistence type="predicted"/>
<feature type="region of interest" description="Disordered" evidence="1">
    <location>
        <begin position="1"/>
        <end position="67"/>
    </location>
</feature>
<dbReference type="Pfam" id="PF03004">
    <property type="entry name" value="Transposase_24"/>
    <property type="match status" value="1"/>
</dbReference>
<feature type="compositionally biased region" description="Basic and acidic residues" evidence="1">
    <location>
        <begin position="27"/>
        <end position="36"/>
    </location>
</feature>
<reference evidence="2 3" key="1">
    <citation type="journal article" date="2013" name="Genome Biol.">
        <title>The genome sequence of the most widely cultivated cacao type and its use to identify candidate genes regulating pod color.</title>
        <authorList>
            <person name="Motamayor J.C."/>
            <person name="Mockaitis K."/>
            <person name="Schmutz J."/>
            <person name="Haiminen N."/>
            <person name="Iii D.L."/>
            <person name="Cornejo O."/>
            <person name="Findley S.D."/>
            <person name="Zheng P."/>
            <person name="Utro F."/>
            <person name="Royaert S."/>
            <person name="Saski C."/>
            <person name="Jenkins J."/>
            <person name="Podicheti R."/>
            <person name="Zhao M."/>
            <person name="Scheffler B.E."/>
            <person name="Stack J.C."/>
            <person name="Feltus F.A."/>
            <person name="Mustiga G.M."/>
            <person name="Amores F."/>
            <person name="Phillips W."/>
            <person name="Marelli J.P."/>
            <person name="May G.D."/>
            <person name="Shapiro H."/>
            <person name="Ma J."/>
            <person name="Bustamante C.D."/>
            <person name="Schnell R.J."/>
            <person name="Main D."/>
            <person name="Gilbert D."/>
            <person name="Parida L."/>
            <person name="Kuhn D.N."/>
        </authorList>
    </citation>
    <scope>NUCLEOTIDE SEQUENCE [LARGE SCALE GENOMIC DNA]</scope>
    <source>
        <strain evidence="3">cv. Matina 1-6</strain>
    </source>
</reference>
<gene>
    <name evidence="2" type="ORF">TCM_018065</name>
</gene>
<name>A0A061EEC2_THECC</name>
<accession>A0A061EEC2</accession>
<dbReference type="Proteomes" id="UP000026915">
    <property type="component" value="Chromosome 4"/>
</dbReference>
<feature type="region of interest" description="Disordered" evidence="1">
    <location>
        <begin position="103"/>
        <end position="129"/>
    </location>
</feature>